<evidence type="ECO:0000313" key="4">
    <source>
        <dbReference type="Proteomes" id="UP000069940"/>
    </source>
</evidence>
<feature type="region of interest" description="Disordered" evidence="1">
    <location>
        <begin position="435"/>
        <end position="458"/>
    </location>
</feature>
<feature type="compositionally biased region" description="Polar residues" evidence="1">
    <location>
        <begin position="477"/>
        <end position="499"/>
    </location>
</feature>
<dbReference type="GeneID" id="115255980"/>
<feature type="signal peptide" evidence="2">
    <location>
        <begin position="1"/>
        <end position="17"/>
    </location>
</feature>
<keyword evidence="4" id="KW-1185">Reference proteome</keyword>
<evidence type="ECO:0000313" key="3">
    <source>
        <dbReference type="EnsemblMetazoa" id="AALFPA23_002299.P2061"/>
    </source>
</evidence>
<feature type="chain" id="PRO_5045317221" evidence="2">
    <location>
        <begin position="18"/>
        <end position="633"/>
    </location>
</feature>
<dbReference type="EnsemblMetazoa" id="AALFPA23_002299.R2061">
    <property type="protein sequence ID" value="AALFPA23_002299.P2061"/>
    <property type="gene ID" value="AALFPA23_002299"/>
</dbReference>
<evidence type="ECO:0000256" key="1">
    <source>
        <dbReference type="SAM" id="MobiDB-lite"/>
    </source>
</evidence>
<proteinExistence type="predicted"/>
<feature type="compositionally biased region" description="Polar residues" evidence="1">
    <location>
        <begin position="231"/>
        <end position="249"/>
    </location>
</feature>
<organism evidence="3 4">
    <name type="scientific">Aedes albopictus</name>
    <name type="common">Asian tiger mosquito</name>
    <name type="synonym">Stegomyia albopicta</name>
    <dbReference type="NCBI Taxonomy" id="7160"/>
    <lineage>
        <taxon>Eukaryota</taxon>
        <taxon>Metazoa</taxon>
        <taxon>Ecdysozoa</taxon>
        <taxon>Arthropoda</taxon>
        <taxon>Hexapoda</taxon>
        <taxon>Insecta</taxon>
        <taxon>Pterygota</taxon>
        <taxon>Neoptera</taxon>
        <taxon>Endopterygota</taxon>
        <taxon>Diptera</taxon>
        <taxon>Nematocera</taxon>
        <taxon>Culicoidea</taxon>
        <taxon>Culicidae</taxon>
        <taxon>Culicinae</taxon>
        <taxon>Aedini</taxon>
        <taxon>Aedes</taxon>
        <taxon>Stegomyia</taxon>
    </lineage>
</organism>
<dbReference type="Proteomes" id="UP000069940">
    <property type="component" value="Unassembled WGS sequence"/>
</dbReference>
<dbReference type="RefSeq" id="XP_062716632.1">
    <property type="nucleotide sequence ID" value="XM_062860648.1"/>
</dbReference>
<feature type="region of interest" description="Disordered" evidence="1">
    <location>
        <begin position="231"/>
        <end position="256"/>
    </location>
</feature>
<sequence>MLLQLLVLYLCFRSSNSAYVSVQSPYVNSAGVNYVGGHAQYHSGYLTSAARYPNQVQAVQLVGSPSYQSYPSYYPYNIQSPAVSFAPHPFQTYGHAAVGPVVYGGVQRPSVVAYAPQPFYPVATPHQGPAVHAVHVPAAPVVPVHVPVAPVKPVTTVTKVAAVTPVTTTVTKTVTREEETFSSSTETPLPVIKSRKYKVRRPAIQNQFYDIEERVIIRPVGSALVELEQPASRTETKVTSHTVQTQPNRGSGGQGRAVFTGTTTVTQKPQIIHTVYQQTPVQHTPVVAPHPVIIHASSAGHVVPQPAIHHVQAPVPVYVNHVQPVYVPVTPVPVSTAVTTFKPVHHVTTQIVTTPAPTTDPSAISSTGYDYDDSVVVEPRGSGSTYHVVSSTEAPLEHSTLDATAKYRICDEVTSGDLPKRGDIAITYASTEATHQGLSEADHSTASKSTVTPKPNLSVSASFKNVQVKSRVDIEDQNQSQSSVSERQQTQSRRGQINEITATSPKVIIANGLSADQARSNQDQFIRLLSERDSISEVGYGPNTDTSSSLINTYVRSRVLSATPAPQGAKETSRTVNIRRIIVSRPIETEQEVEVREHTFSAHPTTHQVTSSSEQVPVYTTIKPPAFASDDAK</sequence>
<feature type="region of interest" description="Disordered" evidence="1">
    <location>
        <begin position="472"/>
        <end position="499"/>
    </location>
</feature>
<evidence type="ECO:0000256" key="2">
    <source>
        <dbReference type="SAM" id="SignalP"/>
    </source>
</evidence>
<reference evidence="4" key="1">
    <citation type="journal article" date="2015" name="Proc. Natl. Acad. Sci. U.S.A.">
        <title>Genome sequence of the Asian Tiger mosquito, Aedes albopictus, reveals insights into its biology, genetics, and evolution.</title>
        <authorList>
            <person name="Chen X.G."/>
            <person name="Jiang X."/>
            <person name="Gu J."/>
            <person name="Xu M."/>
            <person name="Wu Y."/>
            <person name="Deng Y."/>
            <person name="Zhang C."/>
            <person name="Bonizzoni M."/>
            <person name="Dermauw W."/>
            <person name="Vontas J."/>
            <person name="Armbruster P."/>
            <person name="Huang X."/>
            <person name="Yang Y."/>
            <person name="Zhang H."/>
            <person name="He W."/>
            <person name="Peng H."/>
            <person name="Liu Y."/>
            <person name="Wu K."/>
            <person name="Chen J."/>
            <person name="Lirakis M."/>
            <person name="Topalis P."/>
            <person name="Van Leeuwen T."/>
            <person name="Hall A.B."/>
            <person name="Jiang X."/>
            <person name="Thorpe C."/>
            <person name="Mueller R.L."/>
            <person name="Sun C."/>
            <person name="Waterhouse R.M."/>
            <person name="Yan G."/>
            <person name="Tu Z.J."/>
            <person name="Fang X."/>
            <person name="James A.A."/>
        </authorList>
    </citation>
    <scope>NUCLEOTIDE SEQUENCE [LARGE SCALE GENOMIC DNA]</scope>
    <source>
        <strain evidence="4">Foshan</strain>
    </source>
</reference>
<reference evidence="3" key="2">
    <citation type="submission" date="2025-05" db="UniProtKB">
        <authorList>
            <consortium name="EnsemblMetazoa"/>
        </authorList>
    </citation>
    <scope>IDENTIFICATION</scope>
    <source>
        <strain evidence="3">Foshan</strain>
    </source>
</reference>
<accession>A0ABM1XS23</accession>
<keyword evidence="2" id="KW-0732">Signal</keyword>
<feature type="compositionally biased region" description="Polar residues" evidence="1">
    <location>
        <begin position="446"/>
        <end position="458"/>
    </location>
</feature>
<name>A0ABM1XS23_AEDAL</name>
<protein>
    <submittedName>
        <fullName evidence="3">Uncharacterized protein</fullName>
    </submittedName>
</protein>